<dbReference type="CDD" id="cd07573">
    <property type="entry name" value="CPA"/>
    <property type="match status" value="1"/>
</dbReference>
<dbReference type="SUPFAM" id="SSF56317">
    <property type="entry name" value="Carbon-nitrogen hydrolase"/>
    <property type="match status" value="1"/>
</dbReference>
<dbReference type="Gene3D" id="3.60.110.10">
    <property type="entry name" value="Carbon-nitrogen hydrolase"/>
    <property type="match status" value="1"/>
</dbReference>
<evidence type="ECO:0000259" key="2">
    <source>
        <dbReference type="PROSITE" id="PS50263"/>
    </source>
</evidence>
<reference evidence="3" key="1">
    <citation type="journal article" date="2020" name="mSystems">
        <title>Genome- and Community-Level Interaction Insights into Carbon Utilization and Element Cycling Functions of Hydrothermarchaeota in Hydrothermal Sediment.</title>
        <authorList>
            <person name="Zhou Z."/>
            <person name="Liu Y."/>
            <person name="Xu W."/>
            <person name="Pan J."/>
            <person name="Luo Z.H."/>
            <person name="Li M."/>
        </authorList>
    </citation>
    <scope>NUCLEOTIDE SEQUENCE [LARGE SCALE GENOMIC DNA]</scope>
    <source>
        <strain evidence="3">SpSt-1181</strain>
    </source>
</reference>
<name>A0A831STK0_PROAE</name>
<dbReference type="InterPro" id="IPR036526">
    <property type="entry name" value="C-N_Hydrolase_sf"/>
</dbReference>
<protein>
    <submittedName>
        <fullName evidence="3">Carbon-nitrogen hydrolase</fullName>
    </submittedName>
</protein>
<gene>
    <name evidence="3" type="ORF">ENN50_03535</name>
</gene>
<dbReference type="GO" id="GO:0033388">
    <property type="term" value="P:putrescine biosynthetic process from arginine"/>
    <property type="evidence" value="ECO:0007669"/>
    <property type="project" value="TreeGrafter"/>
</dbReference>
<dbReference type="GO" id="GO:0050126">
    <property type="term" value="F:N-carbamoylputrescine amidase activity"/>
    <property type="evidence" value="ECO:0007669"/>
    <property type="project" value="TreeGrafter"/>
</dbReference>
<feature type="domain" description="CN hydrolase" evidence="2">
    <location>
        <begin position="6"/>
        <end position="260"/>
    </location>
</feature>
<dbReference type="PANTHER" id="PTHR43674">
    <property type="entry name" value="NITRILASE C965.09-RELATED"/>
    <property type="match status" value="1"/>
</dbReference>
<dbReference type="InterPro" id="IPR003010">
    <property type="entry name" value="C-N_Hydrolase"/>
</dbReference>
<accession>A0A831STK0</accession>
<evidence type="ECO:0000256" key="1">
    <source>
        <dbReference type="ARBA" id="ARBA00022801"/>
    </source>
</evidence>
<dbReference type="AlphaFoldDB" id="A0A831STK0"/>
<dbReference type="Proteomes" id="UP000886335">
    <property type="component" value="Unassembled WGS sequence"/>
</dbReference>
<dbReference type="InterPro" id="IPR050345">
    <property type="entry name" value="Aliph_Amidase/BUP"/>
</dbReference>
<dbReference type="FunFam" id="3.60.110.10:FF:000010">
    <property type="entry name" value="Carbon-nitrogen hydrolase"/>
    <property type="match status" value="1"/>
</dbReference>
<sequence length="290" mass="32580">MRSEHVRVALVQMSCTPDPETNLDTACNHIMTAASEGAHIVCLQELFTSLYFCQTEEYGPFDLAEPIPGPSTGVLQKLAAELEVVIVASLFERRARGLYHNTAAVIDADGSYLGKYRKMHIPDDPGFYEKFYFTPGDLGYKVFKTRYATIGVLICWDQWYPEAARLTALKGAEILFYPTAIGWSVDERSGDVRRAQKDAWQTIQRGHAIANGVFVAAANRVGSEGSLQFWGGSFLADPFGQLMVSGDESQEEVLYADCDLGRIGFYRSHWPFLRDRRIETYGDVQKRYID</sequence>
<dbReference type="PANTHER" id="PTHR43674:SF2">
    <property type="entry name" value="BETA-UREIDOPROPIONASE"/>
    <property type="match status" value="1"/>
</dbReference>
<dbReference type="PROSITE" id="PS50263">
    <property type="entry name" value="CN_HYDROLASE"/>
    <property type="match status" value="1"/>
</dbReference>
<evidence type="ECO:0000313" key="3">
    <source>
        <dbReference type="EMBL" id="HED30763.1"/>
    </source>
</evidence>
<comment type="caution">
    <text evidence="3">The sequence shown here is derived from an EMBL/GenBank/DDBJ whole genome shotgun (WGS) entry which is preliminary data.</text>
</comment>
<organism evidence="3">
    <name type="scientific">Prosthecochloris aestuarii</name>
    <dbReference type="NCBI Taxonomy" id="1102"/>
    <lineage>
        <taxon>Bacteria</taxon>
        <taxon>Pseudomonadati</taxon>
        <taxon>Chlorobiota</taxon>
        <taxon>Chlorobiia</taxon>
        <taxon>Chlorobiales</taxon>
        <taxon>Chlorobiaceae</taxon>
        <taxon>Prosthecochloris</taxon>
    </lineage>
</organism>
<dbReference type="Pfam" id="PF00795">
    <property type="entry name" value="CN_hydrolase"/>
    <property type="match status" value="1"/>
</dbReference>
<proteinExistence type="predicted"/>
<keyword evidence="1 3" id="KW-0378">Hydrolase</keyword>
<dbReference type="EMBL" id="DSBW01000078">
    <property type="protein sequence ID" value="HED30763.1"/>
    <property type="molecule type" value="Genomic_DNA"/>
</dbReference>